<sequence length="68" mass="7573">MNPHVEDMRRRIRAGDYPPRIAVSIVADKLAAVVTDQQDHGVTEDPTPLLILGPGGVFARKYYAEDLR</sequence>
<proteinExistence type="predicted"/>
<organism evidence="1">
    <name type="scientific">marine sediment metagenome</name>
    <dbReference type="NCBI Taxonomy" id="412755"/>
    <lineage>
        <taxon>unclassified sequences</taxon>
        <taxon>metagenomes</taxon>
        <taxon>ecological metagenomes</taxon>
    </lineage>
</organism>
<gene>
    <name evidence="1" type="ORF">LCGC14_2457230</name>
</gene>
<protein>
    <submittedName>
        <fullName evidence="1">Uncharacterized protein</fullName>
    </submittedName>
</protein>
<dbReference type="EMBL" id="LAZR01038167">
    <property type="protein sequence ID" value="KKL20263.1"/>
    <property type="molecule type" value="Genomic_DNA"/>
</dbReference>
<accession>A0A0F9E886</accession>
<name>A0A0F9E886_9ZZZZ</name>
<evidence type="ECO:0000313" key="1">
    <source>
        <dbReference type="EMBL" id="KKL20263.1"/>
    </source>
</evidence>
<dbReference type="AlphaFoldDB" id="A0A0F9E886"/>
<comment type="caution">
    <text evidence="1">The sequence shown here is derived from an EMBL/GenBank/DDBJ whole genome shotgun (WGS) entry which is preliminary data.</text>
</comment>
<reference evidence="1" key="1">
    <citation type="journal article" date="2015" name="Nature">
        <title>Complex archaea that bridge the gap between prokaryotes and eukaryotes.</title>
        <authorList>
            <person name="Spang A."/>
            <person name="Saw J.H."/>
            <person name="Jorgensen S.L."/>
            <person name="Zaremba-Niedzwiedzka K."/>
            <person name="Martijn J."/>
            <person name="Lind A.E."/>
            <person name="van Eijk R."/>
            <person name="Schleper C."/>
            <person name="Guy L."/>
            <person name="Ettema T.J."/>
        </authorList>
    </citation>
    <scope>NUCLEOTIDE SEQUENCE</scope>
</reference>